<dbReference type="OrthoDB" id="1844152at2759"/>
<dbReference type="Pfam" id="PF00067">
    <property type="entry name" value="p450"/>
    <property type="match status" value="1"/>
</dbReference>
<dbReference type="EMBL" id="VFLP01000091">
    <property type="protein sequence ID" value="TRX88336.1"/>
    <property type="molecule type" value="Genomic_DNA"/>
</dbReference>
<keyword evidence="7" id="KW-0503">Monooxygenase</keyword>
<comment type="similarity">
    <text evidence="2">Belongs to the cytochrome P450 family.</text>
</comment>
<dbReference type="Proteomes" id="UP000319160">
    <property type="component" value="Unassembled WGS sequence"/>
</dbReference>
<gene>
    <name evidence="9" type="ORF">FHL15_010774</name>
</gene>
<evidence type="ECO:0000256" key="8">
    <source>
        <dbReference type="PIRSR" id="PIRSR602403-1"/>
    </source>
</evidence>
<evidence type="ECO:0000313" key="9">
    <source>
        <dbReference type="EMBL" id="TRX88336.1"/>
    </source>
</evidence>
<sequence>MSVILISTGLFFAYVIFRAYFTGPRLPKGLAIIGAKKGDWFPFWQATWRNSFNVAGGVMQAYKEYKDKAVIMPVMGLGAATLIMLPQSDSSFISDQDPRVLNLREVIIDGLHYRYTLSDKYVLTHPLHKKLITTTLTNQVGPLLPELADETIVGFESQWGNDTDTFREISVWDTVGRVIGSATNRVFVGLPCCRDPKLLDGGYAYARSLPVSATLLGWVWEPARPLMAPLITLQTRMYERHFAQVLLPEIERRLREYDTADKSKKKKNDFLQWSIEQAKESGDPEMWKPRTLASRILLMNMVSIHTSSLTFTNVLLDLVSSKPEYIEELRTEVATMLNETGGVWTKATLAKLVKLDSVFRESARLNTSVAVGLRRKIIAPEGITTPSGVHVPYGNVVAVPSFAVLTDEKIYPDADKFVPFRFVDQRREINTGDRPKDHTDSSRLSFYATSINYLAFGNGRQACPGRFFAASELKLMLAYILMNFDLEMLNVRPKGKWIGVLRTPATGASIRVRKKKNPLAQFSSFSFDEE</sequence>
<dbReference type="SUPFAM" id="SSF48264">
    <property type="entry name" value="Cytochrome P450"/>
    <property type="match status" value="1"/>
</dbReference>
<name>A0A553HK59_9PEZI</name>
<feature type="binding site" description="axial binding residue" evidence="8">
    <location>
        <position position="463"/>
    </location>
    <ligand>
        <name>heme</name>
        <dbReference type="ChEBI" id="CHEBI:30413"/>
    </ligand>
    <ligandPart>
        <name>Fe</name>
        <dbReference type="ChEBI" id="CHEBI:18248"/>
    </ligandPart>
</feature>
<evidence type="ECO:0008006" key="11">
    <source>
        <dbReference type="Google" id="ProtNLM"/>
    </source>
</evidence>
<proteinExistence type="inferred from homology"/>
<dbReference type="GO" id="GO:0005506">
    <property type="term" value="F:iron ion binding"/>
    <property type="evidence" value="ECO:0007669"/>
    <property type="project" value="InterPro"/>
</dbReference>
<dbReference type="GO" id="GO:0016705">
    <property type="term" value="F:oxidoreductase activity, acting on paired donors, with incorporation or reduction of molecular oxygen"/>
    <property type="evidence" value="ECO:0007669"/>
    <property type="project" value="InterPro"/>
</dbReference>
<dbReference type="InterPro" id="IPR002403">
    <property type="entry name" value="Cyt_P450_E_grp-IV"/>
</dbReference>
<dbReference type="InterPro" id="IPR036396">
    <property type="entry name" value="Cyt_P450_sf"/>
</dbReference>
<keyword evidence="3 8" id="KW-0349">Heme</keyword>
<dbReference type="PANTHER" id="PTHR46206">
    <property type="entry name" value="CYTOCHROME P450"/>
    <property type="match status" value="1"/>
</dbReference>
<evidence type="ECO:0000256" key="5">
    <source>
        <dbReference type="ARBA" id="ARBA00023002"/>
    </source>
</evidence>
<evidence type="ECO:0000256" key="4">
    <source>
        <dbReference type="ARBA" id="ARBA00022723"/>
    </source>
</evidence>
<accession>A0A553HK59</accession>
<evidence type="ECO:0000313" key="10">
    <source>
        <dbReference type="Proteomes" id="UP000319160"/>
    </source>
</evidence>
<dbReference type="PANTHER" id="PTHR46206:SF1">
    <property type="entry name" value="P450, PUTATIVE (EUROFUNG)-RELATED"/>
    <property type="match status" value="1"/>
</dbReference>
<comment type="caution">
    <text evidence="9">The sequence shown here is derived from an EMBL/GenBank/DDBJ whole genome shotgun (WGS) entry which is preliminary data.</text>
</comment>
<evidence type="ECO:0000256" key="1">
    <source>
        <dbReference type="ARBA" id="ARBA00001971"/>
    </source>
</evidence>
<dbReference type="InterPro" id="IPR001128">
    <property type="entry name" value="Cyt_P450"/>
</dbReference>
<comment type="cofactor">
    <cofactor evidence="1 8">
        <name>heme</name>
        <dbReference type="ChEBI" id="CHEBI:30413"/>
    </cofactor>
</comment>
<dbReference type="PRINTS" id="PR00465">
    <property type="entry name" value="EP450IV"/>
</dbReference>
<evidence type="ECO:0000256" key="7">
    <source>
        <dbReference type="ARBA" id="ARBA00023033"/>
    </source>
</evidence>
<dbReference type="CDD" id="cd11041">
    <property type="entry name" value="CYP503A1-like"/>
    <property type="match status" value="1"/>
</dbReference>
<evidence type="ECO:0000256" key="2">
    <source>
        <dbReference type="ARBA" id="ARBA00010617"/>
    </source>
</evidence>
<protein>
    <recommendedName>
        <fullName evidence="11">Cytochrome P450</fullName>
    </recommendedName>
</protein>
<dbReference type="GO" id="GO:0020037">
    <property type="term" value="F:heme binding"/>
    <property type="evidence" value="ECO:0007669"/>
    <property type="project" value="InterPro"/>
</dbReference>
<evidence type="ECO:0000256" key="3">
    <source>
        <dbReference type="ARBA" id="ARBA00022617"/>
    </source>
</evidence>
<keyword evidence="10" id="KW-1185">Reference proteome</keyword>
<keyword evidence="4 8" id="KW-0479">Metal-binding</keyword>
<keyword evidence="6 8" id="KW-0408">Iron</keyword>
<dbReference type="GO" id="GO:0004497">
    <property type="term" value="F:monooxygenase activity"/>
    <property type="evidence" value="ECO:0007669"/>
    <property type="project" value="UniProtKB-KW"/>
</dbReference>
<evidence type="ECO:0000256" key="6">
    <source>
        <dbReference type="ARBA" id="ARBA00023004"/>
    </source>
</evidence>
<dbReference type="Gene3D" id="1.10.630.10">
    <property type="entry name" value="Cytochrome P450"/>
    <property type="match status" value="1"/>
</dbReference>
<dbReference type="AlphaFoldDB" id="A0A553HK59"/>
<keyword evidence="5" id="KW-0560">Oxidoreductase</keyword>
<dbReference type="STRING" id="2512241.A0A553HK59"/>
<organism evidence="9 10">
    <name type="scientific">Xylaria flabelliformis</name>
    <dbReference type="NCBI Taxonomy" id="2512241"/>
    <lineage>
        <taxon>Eukaryota</taxon>
        <taxon>Fungi</taxon>
        <taxon>Dikarya</taxon>
        <taxon>Ascomycota</taxon>
        <taxon>Pezizomycotina</taxon>
        <taxon>Sordariomycetes</taxon>
        <taxon>Xylariomycetidae</taxon>
        <taxon>Xylariales</taxon>
        <taxon>Xylariaceae</taxon>
        <taxon>Xylaria</taxon>
    </lineage>
</organism>
<reference evidence="10" key="1">
    <citation type="submission" date="2019-06" db="EMBL/GenBank/DDBJ databases">
        <title>Draft genome sequence of the griseofulvin-producing fungus Xylaria cubensis strain G536.</title>
        <authorList>
            <person name="Mead M.E."/>
            <person name="Raja H.A."/>
            <person name="Steenwyk J.L."/>
            <person name="Knowles S.L."/>
            <person name="Oberlies N.H."/>
            <person name="Rokas A."/>
        </authorList>
    </citation>
    <scope>NUCLEOTIDE SEQUENCE [LARGE SCALE GENOMIC DNA]</scope>
    <source>
        <strain evidence="10">G536</strain>
    </source>
</reference>